<dbReference type="SMART" id="SM00248">
    <property type="entry name" value="ANK"/>
    <property type="match status" value="5"/>
</dbReference>
<reference evidence="3" key="1">
    <citation type="submission" date="2021-04" db="EMBL/GenBank/DDBJ databases">
        <authorList>
            <person name="Chebbi M.A.C M."/>
        </authorList>
    </citation>
    <scope>NUCLEOTIDE SEQUENCE</scope>
</reference>
<sequence>MKNEYHLVELLVNEYRADVNAIAADGTQPIHLACFYLPLDEARDFIFRGELGIQKIKILVKANANVDVEFGQEIFSKHVKNREWCPDFGDKMPLAAYAVIYDKPSIIHHLKKVNLDIRSLTNKTLLIYAVENTCYEYTSIIMSNVEDPELMDKLINHRDNDDVPLTHDSIHPKEFGKFQYDDDDISAFDNIFMNSTFIYLLTSWGADKFALINNNPATFLPNLSAYRGCPMLLQYFLPYYTCMSLPRVLYYATLPLDEESEHLICFDSEAWRDTFLRQIRSNREGCIEIALRDLVFRRVFRLPVPKEEIKLMDELIASDENLREFVDNFKRNFIEKELQECFIEIGDNKITVYDLVMQVFDCKKLKSLARKENLLNALDALDNAGRQSDDFYRFYEAYQLPIKTRIENARERLRSLENLKKISSLREAIPLPFELILDIVEYLNNKQLNKRRYKMDPELNPTTANNSLMYRAIEEDNLENLKLLLEKGFNVNEPIITSGEFAGFTALHVACMKYKDHLVELLVNNYKADVNAMAADGTQPIHLACFYDRQHGSGYEPDEQYRMVSRFW</sequence>
<dbReference type="AlphaFoldDB" id="A0A8J2MH87"/>
<evidence type="ECO:0000313" key="3">
    <source>
        <dbReference type="EMBL" id="CAG5082735.1"/>
    </source>
</evidence>
<dbReference type="EMBL" id="CAJNRD030001118">
    <property type="protein sequence ID" value="CAG5082735.1"/>
    <property type="molecule type" value="Genomic_DNA"/>
</dbReference>
<evidence type="ECO:0000313" key="4">
    <source>
        <dbReference type="Proteomes" id="UP000786811"/>
    </source>
</evidence>
<protein>
    <submittedName>
        <fullName evidence="3">Uncharacterized protein</fullName>
    </submittedName>
</protein>
<keyword evidence="2" id="KW-0040">ANK repeat</keyword>
<dbReference type="SUPFAM" id="SSF48403">
    <property type="entry name" value="Ankyrin repeat"/>
    <property type="match status" value="1"/>
</dbReference>
<name>A0A8J2MH87_COTCN</name>
<dbReference type="InterPro" id="IPR036770">
    <property type="entry name" value="Ankyrin_rpt-contain_sf"/>
</dbReference>
<dbReference type="Proteomes" id="UP000786811">
    <property type="component" value="Unassembled WGS sequence"/>
</dbReference>
<keyword evidence="4" id="KW-1185">Reference proteome</keyword>
<dbReference type="PANTHER" id="PTHR24198:SF165">
    <property type="entry name" value="ANKYRIN REPEAT-CONTAINING PROTEIN-RELATED"/>
    <property type="match status" value="1"/>
</dbReference>
<organism evidence="3 4">
    <name type="scientific">Cotesia congregata</name>
    <name type="common">Parasitoid wasp</name>
    <name type="synonym">Apanteles congregatus</name>
    <dbReference type="NCBI Taxonomy" id="51543"/>
    <lineage>
        <taxon>Eukaryota</taxon>
        <taxon>Metazoa</taxon>
        <taxon>Ecdysozoa</taxon>
        <taxon>Arthropoda</taxon>
        <taxon>Hexapoda</taxon>
        <taxon>Insecta</taxon>
        <taxon>Pterygota</taxon>
        <taxon>Neoptera</taxon>
        <taxon>Endopterygota</taxon>
        <taxon>Hymenoptera</taxon>
        <taxon>Apocrita</taxon>
        <taxon>Ichneumonoidea</taxon>
        <taxon>Braconidae</taxon>
        <taxon>Microgastrinae</taxon>
        <taxon>Cotesia</taxon>
    </lineage>
</organism>
<keyword evidence="1" id="KW-0677">Repeat</keyword>
<evidence type="ECO:0000256" key="1">
    <source>
        <dbReference type="ARBA" id="ARBA00022737"/>
    </source>
</evidence>
<gene>
    <name evidence="3" type="ORF">HICCMSTLAB_LOCUS3639</name>
</gene>
<comment type="caution">
    <text evidence="3">The sequence shown here is derived from an EMBL/GenBank/DDBJ whole genome shotgun (WGS) entry which is preliminary data.</text>
</comment>
<dbReference type="Gene3D" id="1.25.40.20">
    <property type="entry name" value="Ankyrin repeat-containing domain"/>
    <property type="match status" value="2"/>
</dbReference>
<dbReference type="PANTHER" id="PTHR24198">
    <property type="entry name" value="ANKYRIN REPEAT AND PROTEIN KINASE DOMAIN-CONTAINING PROTEIN"/>
    <property type="match status" value="1"/>
</dbReference>
<dbReference type="InterPro" id="IPR002110">
    <property type="entry name" value="Ankyrin_rpt"/>
</dbReference>
<accession>A0A8J2MH87</accession>
<evidence type="ECO:0000256" key="2">
    <source>
        <dbReference type="ARBA" id="ARBA00023043"/>
    </source>
</evidence>
<proteinExistence type="predicted"/>
<dbReference type="OrthoDB" id="19174at2759"/>
<dbReference type="Pfam" id="PF12796">
    <property type="entry name" value="Ank_2"/>
    <property type="match status" value="1"/>
</dbReference>